<feature type="signal peptide" evidence="2">
    <location>
        <begin position="1"/>
        <end position="18"/>
    </location>
</feature>
<accession>A0A840YUQ1</accession>
<feature type="chain" id="PRO_5032347240" description="C-type lysozyme inhibitor domain-containing protein" evidence="2">
    <location>
        <begin position="19"/>
        <end position="126"/>
    </location>
</feature>
<sequence>MKKLILPLLAVAAAAPLAACHKNQPQVVDPRGPDPQAAALQNAAKVELPPAISSSVTFRCSDNTLAFVDFFQGGKQINFSTDKSEPPTHLTSDTDGGPWANDTLKVSGTTKKITYTKGDKSLTCKA</sequence>
<proteinExistence type="predicted"/>
<dbReference type="AlphaFoldDB" id="A0A840YUQ1"/>
<organism evidence="3 4">
    <name type="scientific">Stakelama sediminis</name>
    <dbReference type="NCBI Taxonomy" id="463200"/>
    <lineage>
        <taxon>Bacteria</taxon>
        <taxon>Pseudomonadati</taxon>
        <taxon>Pseudomonadota</taxon>
        <taxon>Alphaproteobacteria</taxon>
        <taxon>Sphingomonadales</taxon>
        <taxon>Sphingomonadaceae</taxon>
        <taxon>Stakelama</taxon>
    </lineage>
</organism>
<dbReference type="EMBL" id="JACIJI010000001">
    <property type="protein sequence ID" value="MBB5717391.1"/>
    <property type="molecule type" value="Genomic_DNA"/>
</dbReference>
<name>A0A840YUQ1_9SPHN</name>
<keyword evidence="4" id="KW-1185">Reference proteome</keyword>
<keyword evidence="2" id="KW-0732">Signal</keyword>
<dbReference type="RefSeq" id="WP_184001168.1">
    <property type="nucleotide sequence ID" value="NZ_BAABIF010000004.1"/>
</dbReference>
<evidence type="ECO:0000313" key="4">
    <source>
        <dbReference type="Proteomes" id="UP000554342"/>
    </source>
</evidence>
<dbReference type="Proteomes" id="UP000554342">
    <property type="component" value="Unassembled WGS sequence"/>
</dbReference>
<evidence type="ECO:0000256" key="1">
    <source>
        <dbReference type="SAM" id="MobiDB-lite"/>
    </source>
</evidence>
<feature type="region of interest" description="Disordered" evidence="1">
    <location>
        <begin position="78"/>
        <end position="103"/>
    </location>
</feature>
<evidence type="ECO:0000256" key="2">
    <source>
        <dbReference type="SAM" id="SignalP"/>
    </source>
</evidence>
<evidence type="ECO:0008006" key="5">
    <source>
        <dbReference type="Google" id="ProtNLM"/>
    </source>
</evidence>
<gene>
    <name evidence="3" type="ORF">FHR23_000298</name>
</gene>
<protein>
    <recommendedName>
        <fullName evidence="5">C-type lysozyme inhibitor domain-containing protein</fullName>
    </recommendedName>
</protein>
<reference evidence="3 4" key="1">
    <citation type="submission" date="2020-08" db="EMBL/GenBank/DDBJ databases">
        <title>Genomic Encyclopedia of Type Strains, Phase IV (KMG-IV): sequencing the most valuable type-strain genomes for metagenomic binning, comparative biology and taxonomic classification.</title>
        <authorList>
            <person name="Goeker M."/>
        </authorList>
    </citation>
    <scope>NUCLEOTIDE SEQUENCE [LARGE SCALE GENOMIC DNA]</scope>
    <source>
        <strain evidence="3 4">DSM 27203</strain>
    </source>
</reference>
<evidence type="ECO:0000313" key="3">
    <source>
        <dbReference type="EMBL" id="MBB5717391.1"/>
    </source>
</evidence>
<comment type="caution">
    <text evidence="3">The sequence shown here is derived from an EMBL/GenBank/DDBJ whole genome shotgun (WGS) entry which is preliminary data.</text>
</comment>